<dbReference type="AlphaFoldDB" id="A0A9W9ZJG4"/>
<dbReference type="EMBL" id="MU825943">
    <property type="protein sequence ID" value="KAJ7382069.1"/>
    <property type="molecule type" value="Genomic_DNA"/>
</dbReference>
<name>A0A9W9ZJG4_9CNID</name>
<keyword evidence="4" id="KW-1185">Reference proteome</keyword>
<feature type="domain" description="LicD/FKTN/FKRP nucleotidyltransferase" evidence="2">
    <location>
        <begin position="111"/>
        <end position="140"/>
    </location>
</feature>
<comment type="caution">
    <text evidence="3">The sequence shown here is derived from an EMBL/GenBank/DDBJ whole genome shotgun (WGS) entry which is preliminary data.</text>
</comment>
<keyword evidence="1" id="KW-0472">Membrane</keyword>
<dbReference type="Proteomes" id="UP001163046">
    <property type="component" value="Unassembled WGS sequence"/>
</dbReference>
<proteinExistence type="predicted"/>
<dbReference type="Pfam" id="PF04991">
    <property type="entry name" value="LicD"/>
    <property type="match status" value="1"/>
</dbReference>
<evidence type="ECO:0000313" key="3">
    <source>
        <dbReference type="EMBL" id="KAJ7382069.1"/>
    </source>
</evidence>
<keyword evidence="1" id="KW-1133">Transmembrane helix</keyword>
<dbReference type="PANTHER" id="PTHR13627">
    <property type="entry name" value="FUKUTIN RELATED PROTEIN"/>
    <property type="match status" value="1"/>
</dbReference>
<accession>A0A9W9ZJG4</accession>
<gene>
    <name evidence="3" type="ORF">OS493_037405</name>
</gene>
<sequence>MFIYRSHSESIYPPFKLILHICCCPLLTTEHQPNEQIRHSEQMRLRTRKLCVRLVIGLAVLGLYVYINVQNFGYYTDRIWKPVKTCQSSEQEINQLLELTYKVHKILDDMKIRHWLMYGSIWGARRIGKPLPWDNDVDIGFDGEGRFADMTLSEFFAPFEAAGLKVKSKWTQSGTFVISQEGLWLSVDLFALFNYGGTMRRRGLEPWIFALNYRIYHSFPAWLVEPELPQVKFGFFNISIPKGGIEILKHLYPYNWWKEVRPSGC</sequence>
<evidence type="ECO:0000256" key="1">
    <source>
        <dbReference type="SAM" id="Phobius"/>
    </source>
</evidence>
<dbReference type="InterPro" id="IPR007074">
    <property type="entry name" value="LicD/FKTN/FKRP_NTP_transf"/>
</dbReference>
<dbReference type="GO" id="GO:0009100">
    <property type="term" value="P:glycoprotein metabolic process"/>
    <property type="evidence" value="ECO:0007669"/>
    <property type="project" value="UniProtKB-ARBA"/>
</dbReference>
<protein>
    <recommendedName>
        <fullName evidence="2">LicD/FKTN/FKRP nucleotidyltransferase domain-containing protein</fullName>
    </recommendedName>
</protein>
<dbReference type="InterPro" id="IPR052613">
    <property type="entry name" value="LicD_transferase"/>
</dbReference>
<dbReference type="PANTHER" id="PTHR13627:SF32">
    <property type="entry name" value="AGAP006029-PA"/>
    <property type="match status" value="1"/>
</dbReference>
<reference evidence="3" key="1">
    <citation type="submission" date="2023-01" db="EMBL/GenBank/DDBJ databases">
        <title>Genome assembly of the deep-sea coral Lophelia pertusa.</title>
        <authorList>
            <person name="Herrera S."/>
            <person name="Cordes E."/>
        </authorList>
    </citation>
    <scope>NUCLEOTIDE SEQUENCE</scope>
    <source>
        <strain evidence="3">USNM1676648</strain>
        <tissue evidence="3">Polyp</tissue>
    </source>
</reference>
<feature type="transmembrane region" description="Helical" evidence="1">
    <location>
        <begin position="50"/>
        <end position="67"/>
    </location>
</feature>
<keyword evidence="1" id="KW-0812">Transmembrane</keyword>
<evidence type="ECO:0000259" key="2">
    <source>
        <dbReference type="Pfam" id="PF04991"/>
    </source>
</evidence>
<dbReference type="OrthoDB" id="444255at2759"/>
<organism evidence="3 4">
    <name type="scientific">Desmophyllum pertusum</name>
    <dbReference type="NCBI Taxonomy" id="174260"/>
    <lineage>
        <taxon>Eukaryota</taxon>
        <taxon>Metazoa</taxon>
        <taxon>Cnidaria</taxon>
        <taxon>Anthozoa</taxon>
        <taxon>Hexacorallia</taxon>
        <taxon>Scleractinia</taxon>
        <taxon>Caryophylliina</taxon>
        <taxon>Caryophylliidae</taxon>
        <taxon>Desmophyllum</taxon>
    </lineage>
</organism>
<evidence type="ECO:0000313" key="4">
    <source>
        <dbReference type="Proteomes" id="UP001163046"/>
    </source>
</evidence>